<evidence type="ECO:0000259" key="1">
    <source>
        <dbReference type="Pfam" id="PF07638"/>
    </source>
</evidence>
<dbReference type="InterPro" id="IPR053812">
    <property type="entry name" value="HTH_Sigma70_ECF-like"/>
</dbReference>
<evidence type="ECO:0000313" key="2">
    <source>
        <dbReference type="EMBL" id="HCT58856.1"/>
    </source>
</evidence>
<dbReference type="EMBL" id="DPIY01000012">
    <property type="protein sequence ID" value="HCT58856.1"/>
    <property type="molecule type" value="Genomic_DNA"/>
</dbReference>
<dbReference type="Pfam" id="PF07638">
    <property type="entry name" value="Sigma70_ECF"/>
    <property type="match status" value="1"/>
</dbReference>
<evidence type="ECO:0000313" key="3">
    <source>
        <dbReference type="Proteomes" id="UP000264071"/>
    </source>
</evidence>
<dbReference type="AlphaFoldDB" id="A0A3D4VCJ8"/>
<reference evidence="2 3" key="1">
    <citation type="journal article" date="2018" name="Nat. Biotechnol.">
        <title>A standardized bacterial taxonomy based on genome phylogeny substantially revises the tree of life.</title>
        <authorList>
            <person name="Parks D.H."/>
            <person name="Chuvochina M."/>
            <person name="Waite D.W."/>
            <person name="Rinke C."/>
            <person name="Skarshewski A."/>
            <person name="Chaumeil P.A."/>
            <person name="Hugenholtz P."/>
        </authorList>
    </citation>
    <scope>NUCLEOTIDE SEQUENCE [LARGE SCALE GENOMIC DNA]</scope>
    <source>
        <strain evidence="2">UBA8844</strain>
    </source>
</reference>
<dbReference type="InterPro" id="IPR013324">
    <property type="entry name" value="RNA_pol_sigma_r3/r4-like"/>
</dbReference>
<dbReference type="NCBIfam" id="TIGR02999">
    <property type="entry name" value="Sig-70_X6"/>
    <property type="match status" value="1"/>
</dbReference>
<dbReference type="Proteomes" id="UP000264071">
    <property type="component" value="Unassembled WGS sequence"/>
</dbReference>
<dbReference type="GO" id="GO:0006352">
    <property type="term" value="P:DNA-templated transcription initiation"/>
    <property type="evidence" value="ECO:0007669"/>
    <property type="project" value="InterPro"/>
</dbReference>
<dbReference type="SUPFAM" id="SSF88659">
    <property type="entry name" value="Sigma3 and sigma4 domains of RNA polymerase sigma factors"/>
    <property type="match status" value="1"/>
</dbReference>
<organism evidence="2 3">
    <name type="scientific">Gemmatimonas aurantiaca</name>
    <dbReference type="NCBI Taxonomy" id="173480"/>
    <lineage>
        <taxon>Bacteria</taxon>
        <taxon>Pseudomonadati</taxon>
        <taxon>Gemmatimonadota</taxon>
        <taxon>Gemmatimonadia</taxon>
        <taxon>Gemmatimonadales</taxon>
        <taxon>Gemmatimonadaceae</taxon>
        <taxon>Gemmatimonas</taxon>
    </lineage>
</organism>
<protein>
    <submittedName>
        <fullName evidence="2">RNA polymerase subunit sigma-70</fullName>
    </submittedName>
</protein>
<comment type="caution">
    <text evidence="2">The sequence shown here is derived from an EMBL/GenBank/DDBJ whole genome shotgun (WGS) entry which is preliminary data.</text>
</comment>
<sequence>MSTGNTPPFGTADADLPFDKDALDAALPFVYDELRALAQQYLHAERPDHTLQPTALVNEAYIRLTSQRQVNWGNRAQFLGIAAQMMRRILVNHAVARNAERRGGQLTHVTLDEAVSWSGERDLDLLELDEALARLAQLDPRQARMVELRFFAGLSIEDTATVLSLSPATIKREWTVAKAWLRRELTRR</sequence>
<dbReference type="InterPro" id="IPR036388">
    <property type="entry name" value="WH-like_DNA-bd_sf"/>
</dbReference>
<feature type="domain" description="RNA polymerase sigma-70 ECF-like HTH" evidence="1">
    <location>
        <begin position="19"/>
        <end position="186"/>
    </location>
</feature>
<dbReference type="InterPro" id="IPR014284">
    <property type="entry name" value="RNA_pol_sigma-70_dom"/>
</dbReference>
<dbReference type="GO" id="GO:0003700">
    <property type="term" value="F:DNA-binding transcription factor activity"/>
    <property type="evidence" value="ECO:0007669"/>
    <property type="project" value="InterPro"/>
</dbReference>
<dbReference type="InterPro" id="IPR011517">
    <property type="entry name" value="RNA_pol_sigma70_ECF-like"/>
</dbReference>
<accession>A0A3D4VCJ8</accession>
<dbReference type="Gene3D" id="1.10.10.10">
    <property type="entry name" value="Winged helix-like DNA-binding domain superfamily/Winged helix DNA-binding domain"/>
    <property type="match status" value="1"/>
</dbReference>
<gene>
    <name evidence="2" type="ORF">DGD08_16775</name>
</gene>
<name>A0A3D4VCJ8_9BACT</name>
<dbReference type="NCBIfam" id="TIGR02937">
    <property type="entry name" value="sigma70-ECF"/>
    <property type="match status" value="1"/>
</dbReference>
<dbReference type="OMA" id="KCRIVEM"/>
<proteinExistence type="predicted"/>